<sequence length="537" mass="58142">MTLLRRVSLRVLFALLTAALIATPFGVAWYLHVLGLQVSEQFSTPAVVLAADEDTFARVLRSELPGRTPPVVLAYHDVRPIEPDDEEPHSGEYPRHHFVVTPEAFDAQLAALRAAGYTSLTSDQYVDYLAGGVVPERSVLITFDDGTHGLWTHADKILERHQMHAVSFLITGNVGANRPYYLSWQEIERMAQSGRWDFQSHTRKMHARLPVDAAGALASEMTHRRWLPGKNRLETLEEFETKIRRDLRGSVQDIVDHGLPRPTLFAFPFSEGFSDNAESSDPRAAAVAMRVIHEFFVDAFNNAPPQPLPAGARAAAVGMTGRIELTLDSTVDDLLTAVRAHTPVTPAQAPPSRRPDLWTELSDDTPAAVTAEGDRVRMRGPGRWSGIAYGRQATADWASYTASATVRGLSARGVENAALIARVGTGEEVSTQVSADYLRVSIGLGAKPRVVEQLPLARRDAHTVAMRVSPTAIDIVVDGSVRVTVPAAGGPGAYGGIGLSSSRMTESAPWPVFTNLSVTAGPELPNVQAGVGRPVRG</sequence>
<evidence type="ECO:0000313" key="6">
    <source>
        <dbReference type="Proteomes" id="UP000466607"/>
    </source>
</evidence>
<name>A0AAD1IPT0_9MYCO</name>
<keyword evidence="2" id="KW-0732">Signal</keyword>
<protein>
    <recommendedName>
        <fullName evidence="4">NodB homology domain-containing protein</fullName>
    </recommendedName>
</protein>
<dbReference type="PANTHER" id="PTHR34216:SF3">
    <property type="entry name" value="POLY-BETA-1,6-N-ACETYL-D-GLUCOSAMINE N-DEACETYLASE"/>
    <property type="match status" value="1"/>
</dbReference>
<dbReference type="GO" id="GO:0016810">
    <property type="term" value="F:hydrolase activity, acting on carbon-nitrogen (but not peptide) bonds"/>
    <property type="evidence" value="ECO:0007669"/>
    <property type="project" value="InterPro"/>
</dbReference>
<reference evidence="5 6" key="1">
    <citation type="journal article" date="2019" name="Emerg. Microbes Infect.">
        <title>Comprehensive subspecies identification of 175 nontuberculous mycobacteria species based on 7547 genomic profiles.</title>
        <authorList>
            <person name="Matsumoto Y."/>
            <person name="Kinjo T."/>
            <person name="Motooka D."/>
            <person name="Nabeya D."/>
            <person name="Jung N."/>
            <person name="Uechi K."/>
            <person name="Horii T."/>
            <person name="Iida T."/>
            <person name="Fujita J."/>
            <person name="Nakamura S."/>
        </authorList>
    </citation>
    <scope>NUCLEOTIDE SEQUENCE [LARGE SCALE GENOMIC DNA]</scope>
    <source>
        <strain evidence="5 6">JCM 17423</strain>
    </source>
</reference>
<dbReference type="RefSeq" id="WP_234880217.1">
    <property type="nucleotide sequence ID" value="NZ_AP022586.1"/>
</dbReference>
<evidence type="ECO:0000256" key="1">
    <source>
        <dbReference type="ARBA" id="ARBA00004613"/>
    </source>
</evidence>
<dbReference type="CDD" id="cd10918">
    <property type="entry name" value="CE4_NodB_like_5s_6s"/>
    <property type="match status" value="1"/>
</dbReference>
<keyword evidence="3" id="KW-1133">Transmembrane helix</keyword>
<dbReference type="Pfam" id="PF01522">
    <property type="entry name" value="Polysacc_deac_1"/>
    <property type="match status" value="1"/>
</dbReference>
<dbReference type="GO" id="GO:0005975">
    <property type="term" value="P:carbohydrate metabolic process"/>
    <property type="evidence" value="ECO:0007669"/>
    <property type="project" value="InterPro"/>
</dbReference>
<dbReference type="SUPFAM" id="SSF88713">
    <property type="entry name" value="Glycoside hydrolase/deacetylase"/>
    <property type="match status" value="1"/>
</dbReference>
<keyword evidence="3" id="KW-0812">Transmembrane</keyword>
<dbReference type="EMBL" id="AP022586">
    <property type="protein sequence ID" value="BBY19389.1"/>
    <property type="molecule type" value="Genomic_DNA"/>
</dbReference>
<organism evidence="5 6">
    <name type="scientific">Mycolicibacterium litorale</name>
    <dbReference type="NCBI Taxonomy" id="758802"/>
    <lineage>
        <taxon>Bacteria</taxon>
        <taxon>Bacillati</taxon>
        <taxon>Actinomycetota</taxon>
        <taxon>Actinomycetes</taxon>
        <taxon>Mycobacteriales</taxon>
        <taxon>Mycobacteriaceae</taxon>
        <taxon>Mycolicibacterium</taxon>
    </lineage>
</organism>
<evidence type="ECO:0000256" key="3">
    <source>
        <dbReference type="SAM" id="Phobius"/>
    </source>
</evidence>
<proteinExistence type="predicted"/>
<dbReference type="Proteomes" id="UP000466607">
    <property type="component" value="Chromosome"/>
</dbReference>
<dbReference type="GO" id="GO:0005576">
    <property type="term" value="C:extracellular region"/>
    <property type="evidence" value="ECO:0007669"/>
    <property type="project" value="UniProtKB-SubCell"/>
</dbReference>
<dbReference type="PANTHER" id="PTHR34216">
    <property type="match status" value="1"/>
</dbReference>
<gene>
    <name evidence="5" type="ORF">MLIT_49810</name>
</gene>
<dbReference type="InterPro" id="IPR011330">
    <property type="entry name" value="Glyco_hydro/deAcase_b/a-brl"/>
</dbReference>
<evidence type="ECO:0000256" key="2">
    <source>
        <dbReference type="ARBA" id="ARBA00022729"/>
    </source>
</evidence>
<dbReference type="Gene3D" id="3.20.20.370">
    <property type="entry name" value="Glycoside hydrolase/deacetylase"/>
    <property type="match status" value="1"/>
</dbReference>
<dbReference type="InterPro" id="IPR002509">
    <property type="entry name" value="NODB_dom"/>
</dbReference>
<feature type="transmembrane region" description="Helical" evidence="3">
    <location>
        <begin position="12"/>
        <end position="31"/>
    </location>
</feature>
<accession>A0AAD1IPT0</accession>
<feature type="domain" description="NodB homology" evidence="4">
    <location>
        <begin position="134"/>
        <end position="275"/>
    </location>
</feature>
<dbReference type="InterPro" id="IPR051398">
    <property type="entry name" value="Polysacch_Deacetylase"/>
</dbReference>
<comment type="subcellular location">
    <subcellularLocation>
        <location evidence="1">Secreted</location>
    </subcellularLocation>
</comment>
<dbReference type="AlphaFoldDB" id="A0AAD1IPT0"/>
<evidence type="ECO:0000259" key="4">
    <source>
        <dbReference type="Pfam" id="PF01522"/>
    </source>
</evidence>
<keyword evidence="6" id="KW-1185">Reference proteome</keyword>
<keyword evidence="3" id="KW-0472">Membrane</keyword>
<evidence type="ECO:0000313" key="5">
    <source>
        <dbReference type="EMBL" id="BBY19389.1"/>
    </source>
</evidence>